<feature type="domain" description="FANCI solenoid 2" evidence="3">
    <location>
        <begin position="357"/>
        <end position="526"/>
    </location>
</feature>
<dbReference type="InterPro" id="IPR029310">
    <property type="entry name" value="FANCI_HD1"/>
</dbReference>
<dbReference type="EMBL" id="JASEJX010000016">
    <property type="protein sequence ID" value="KAK4513593.1"/>
    <property type="molecule type" value="Genomic_DNA"/>
</dbReference>
<dbReference type="InterPro" id="IPR029308">
    <property type="entry name" value="FANCI_S1"/>
</dbReference>
<evidence type="ECO:0000259" key="6">
    <source>
        <dbReference type="Pfam" id="PF14680"/>
    </source>
</evidence>
<name>A0AAN7HYL2_9FUNG</name>
<dbReference type="PANTHER" id="PTHR21818">
    <property type="entry name" value="BC025462 PROTEIN"/>
    <property type="match status" value="1"/>
</dbReference>
<keyword evidence="8" id="KW-1185">Reference proteome</keyword>
<dbReference type="RefSeq" id="XP_064680259.1">
    <property type="nucleotide sequence ID" value="XM_064824882.1"/>
</dbReference>
<evidence type="ECO:0000259" key="2">
    <source>
        <dbReference type="Pfam" id="PF14675"/>
    </source>
</evidence>
<dbReference type="PANTHER" id="PTHR21818:SF0">
    <property type="entry name" value="FANCONI ANEMIA GROUP I PROTEIN"/>
    <property type="match status" value="1"/>
</dbReference>
<feature type="domain" description="FANCI solenoid 4" evidence="4">
    <location>
        <begin position="1020"/>
        <end position="1278"/>
    </location>
</feature>
<feature type="domain" description="FANCI helical" evidence="6">
    <location>
        <begin position="543"/>
        <end position="748"/>
    </location>
</feature>
<evidence type="ECO:0000313" key="8">
    <source>
        <dbReference type="Proteomes" id="UP001304243"/>
    </source>
</evidence>
<proteinExistence type="predicted"/>
<accession>A0AAN7HYL2</accession>
<sequence>MDIDIFKYNKQASKQRLIEYLNDQTEEDLEDVITRKLNDYHAAHDIDTVLLLRAILQGSPIESDENQSLQRRFLVVKCVIQWLSKEEKHVPEKSKQASSVVNLILPQIEMFPTELLRIAGKLVTDIINEERPIQLRLLDVLSKIWNVLVAADQVDEADDIFQNLMQAKWHHQLVVGMASTLNDIELTNKQLETALTCMIKKLADIEMEEVPPYTWQLLLISRKGFKKLVLTGILNFFNQTTKENLSRVEGTVMLHISFALKQDQELGTELVKMIKSDKANQLELFNVACLLTAARIHRLQDSIFDLFKASIVSIYKDSDRLDKCYWISEFSPLDAAEYGQVFLDVVETSATAGWDQVIQSLTQLAMIFIDTAANANAFFAVAASTNGIKTRSSGTKEDGPMERVADLGVDILLRLFKYHDVVRSEILEQITSRIVSRSASVMDFLKLLACIIREYPESVEKYMGNIKDTLDILSFLPLSTAERLLHAIQPLSKTNDQFRDGLILILRKSLFAKDLDGREMAVRGFLNILKEQLTEIEENGGSAQALAAQGVAFEILGLLRRCFSQQCEIRTCVYNGLGSLCQEFPAFAGDIFDLLNTQFLRTFERDSTILNPIKLEICVENATNGGYPKIAEPIHILLSNLVKSLRVAATVDVTSVTAETMSKCRDTLLSFINRLSKASLEDFGLDKTASFDMATHVGLRNNQYATLLLGVYEVSLEHVFLTNDITVQSSEVLLTLFKKRMGLVGILKEASTTEKGRKLTHANHTSCVGLEFTSKMFQSIFSTKDTKDENEGSKRDIRSNLDFANFLVSSTYESLKQAVDDIYCQQDDEYFKYCVIVCKIYMSILEKEDSNSTYANQQSTKKQPSVLGAIAASLLKVFILVSHVWPDRLVQLLNALTEEYQEEEDEQVEEEEEEGRAPSRVNRSTNFIILELILDIKRIVSKYLTGPTPIYKEAIQIMQVAAFLCKKLEKKDKDYLVRTRHIVSWLNDLTQMEFIEDVSLARDVIALFLRLCSNVGEFDVIQKICEDVHLMSGDLEVATHESSEMDTSVTYQIINTKTVTIATSKLFEFIDASYDDLTWGIGRLKLCGKFAQMDSDHLVSYMVGVAADLDAIDNMREFEIKICKRLTSLQFILSELVKSNLQDIHAESLFKTLAKAYKTLHTLVKYKIAYPTDISEDFINVISKSGTEITDKMYKFLTVYGQQQQSQTHQASRSKKKGKKKEVNQKQKLKIQRESKMIPNLIFAVEQFERYLIQLSRKSKFDFMQYMKRSTSRDFRIQLNLAQQASSSDEEDDEDEDNGKKRLAASSSRGASSSKRARAN</sequence>
<feature type="compositionally biased region" description="Low complexity" evidence="1">
    <location>
        <begin position="1304"/>
        <end position="1314"/>
    </location>
</feature>
<evidence type="ECO:0000259" key="4">
    <source>
        <dbReference type="Pfam" id="PF14678"/>
    </source>
</evidence>
<dbReference type="InterPro" id="IPR029312">
    <property type="entry name" value="FANCI_HD2"/>
</dbReference>
<dbReference type="Pfam" id="PF14680">
    <property type="entry name" value="FANCI_HD2"/>
    <property type="match status" value="1"/>
</dbReference>
<feature type="compositionally biased region" description="Acidic residues" evidence="1">
    <location>
        <begin position="1288"/>
        <end position="1297"/>
    </location>
</feature>
<comment type="caution">
    <text evidence="7">The sequence shown here is derived from an EMBL/GenBank/DDBJ whole genome shotgun (WGS) entry which is preliminary data.</text>
</comment>
<dbReference type="GO" id="GO:0070182">
    <property type="term" value="F:DNA polymerase binding"/>
    <property type="evidence" value="ECO:0007669"/>
    <property type="project" value="TreeGrafter"/>
</dbReference>
<evidence type="ECO:0008006" key="9">
    <source>
        <dbReference type="Google" id="ProtNLM"/>
    </source>
</evidence>
<protein>
    <recommendedName>
        <fullName evidence="9">Fanconi anemia group I protein</fullName>
    </recommendedName>
</protein>
<dbReference type="InterPro" id="IPR026171">
    <property type="entry name" value="FANCI"/>
</dbReference>
<dbReference type="Pfam" id="PF14679">
    <property type="entry name" value="FANCI_HD1"/>
    <property type="match status" value="1"/>
</dbReference>
<dbReference type="Pfam" id="PF14678">
    <property type="entry name" value="FANCI_S4"/>
    <property type="match status" value="1"/>
</dbReference>
<gene>
    <name evidence="7" type="ORF">ATC70_005597</name>
</gene>
<dbReference type="GeneID" id="89949283"/>
<evidence type="ECO:0000259" key="5">
    <source>
        <dbReference type="Pfam" id="PF14679"/>
    </source>
</evidence>
<dbReference type="InterPro" id="IPR029315">
    <property type="entry name" value="FANCI_S2"/>
</dbReference>
<dbReference type="Proteomes" id="UP001304243">
    <property type="component" value="Unassembled WGS sequence"/>
</dbReference>
<dbReference type="Pfam" id="PF14675">
    <property type="entry name" value="FANCI_S1"/>
    <property type="match status" value="1"/>
</dbReference>
<feature type="region of interest" description="Disordered" evidence="1">
    <location>
        <begin position="1205"/>
        <end position="1228"/>
    </location>
</feature>
<reference evidence="7 8" key="1">
    <citation type="submission" date="2022-11" db="EMBL/GenBank/DDBJ databases">
        <title>Mucor velutinosus strain NIH1002 WGS.</title>
        <authorList>
            <person name="Subramanian P."/>
            <person name="Mullikin J.C."/>
            <person name="Segre J.A."/>
            <person name="Zelazny A.M."/>
        </authorList>
    </citation>
    <scope>NUCLEOTIDE SEQUENCE [LARGE SCALE GENOMIC DNA]</scope>
    <source>
        <strain evidence="7 8">NIH1002</strain>
    </source>
</reference>
<evidence type="ECO:0000256" key="1">
    <source>
        <dbReference type="SAM" id="MobiDB-lite"/>
    </source>
</evidence>
<dbReference type="InterPro" id="IPR029314">
    <property type="entry name" value="FANCI_S4"/>
</dbReference>
<dbReference type="GO" id="GO:0006281">
    <property type="term" value="P:DNA repair"/>
    <property type="evidence" value="ECO:0007669"/>
    <property type="project" value="InterPro"/>
</dbReference>
<feature type="domain" description="FANCI solenoid 1" evidence="2">
    <location>
        <begin position="70"/>
        <end position="244"/>
    </location>
</feature>
<feature type="region of interest" description="Disordered" evidence="1">
    <location>
        <begin position="1282"/>
        <end position="1320"/>
    </location>
</feature>
<evidence type="ECO:0000259" key="3">
    <source>
        <dbReference type="Pfam" id="PF14676"/>
    </source>
</evidence>
<organism evidence="7 8">
    <name type="scientific">Mucor velutinosus</name>
    <dbReference type="NCBI Taxonomy" id="708070"/>
    <lineage>
        <taxon>Eukaryota</taxon>
        <taxon>Fungi</taxon>
        <taxon>Fungi incertae sedis</taxon>
        <taxon>Mucoromycota</taxon>
        <taxon>Mucoromycotina</taxon>
        <taxon>Mucoromycetes</taxon>
        <taxon>Mucorales</taxon>
        <taxon>Mucorineae</taxon>
        <taxon>Mucoraceae</taxon>
        <taxon>Mucor</taxon>
    </lineage>
</organism>
<dbReference type="Pfam" id="PF14676">
    <property type="entry name" value="FANCI_S2"/>
    <property type="match status" value="1"/>
</dbReference>
<feature type="domain" description="FANCI helical" evidence="5">
    <location>
        <begin position="265"/>
        <end position="347"/>
    </location>
</feature>
<evidence type="ECO:0000313" key="7">
    <source>
        <dbReference type="EMBL" id="KAK4513593.1"/>
    </source>
</evidence>